<keyword evidence="6 8" id="KW-0472">Membrane</keyword>
<gene>
    <name evidence="9" type="ORF">HETSPECPRED_007435</name>
</gene>
<evidence type="ECO:0000256" key="5">
    <source>
        <dbReference type="ARBA" id="ARBA00022989"/>
    </source>
</evidence>
<evidence type="ECO:0008006" key="11">
    <source>
        <dbReference type="Google" id="ProtNLM"/>
    </source>
</evidence>
<dbReference type="InterPro" id="IPR052427">
    <property type="entry name" value="Glycosyltrans_GT2/GT47"/>
</dbReference>
<keyword evidence="5 8" id="KW-1133">Transmembrane helix</keyword>
<evidence type="ECO:0000256" key="3">
    <source>
        <dbReference type="ARBA" id="ARBA00022679"/>
    </source>
</evidence>
<dbReference type="SUPFAM" id="SSF53448">
    <property type="entry name" value="Nucleotide-diphospho-sugar transferases"/>
    <property type="match status" value="1"/>
</dbReference>
<evidence type="ECO:0000313" key="9">
    <source>
        <dbReference type="EMBL" id="CAF9929673.1"/>
    </source>
</evidence>
<reference evidence="9" key="1">
    <citation type="submission" date="2021-03" db="EMBL/GenBank/DDBJ databases">
        <authorList>
            <person name="Tagirdzhanova G."/>
        </authorList>
    </citation>
    <scope>NUCLEOTIDE SEQUENCE</scope>
</reference>
<name>A0A8H3FRT8_9LECA</name>
<evidence type="ECO:0000256" key="4">
    <source>
        <dbReference type="ARBA" id="ARBA00022692"/>
    </source>
</evidence>
<proteinExistence type="predicted"/>
<dbReference type="PANTHER" id="PTHR47844:SF1">
    <property type="entry name" value="EXOSTOSIN-LIKE 2"/>
    <property type="match status" value="1"/>
</dbReference>
<feature type="transmembrane region" description="Helical" evidence="8">
    <location>
        <begin position="12"/>
        <end position="36"/>
    </location>
</feature>
<feature type="transmembrane region" description="Helical" evidence="8">
    <location>
        <begin position="334"/>
        <end position="354"/>
    </location>
</feature>
<keyword evidence="2" id="KW-0328">Glycosyltransferase</keyword>
<accession>A0A8H3FRT8</accession>
<keyword evidence="4 8" id="KW-0812">Transmembrane</keyword>
<dbReference type="Proteomes" id="UP000664521">
    <property type="component" value="Unassembled WGS sequence"/>
</dbReference>
<evidence type="ECO:0000256" key="2">
    <source>
        <dbReference type="ARBA" id="ARBA00022676"/>
    </source>
</evidence>
<dbReference type="PANTHER" id="PTHR47844">
    <property type="entry name" value="SYNTHASE CPS1, PUTATIVE (AFU_ORTHOLOGUE AFUA_7G02500)-RELATED"/>
    <property type="match status" value="1"/>
</dbReference>
<evidence type="ECO:0000256" key="1">
    <source>
        <dbReference type="ARBA" id="ARBA00004370"/>
    </source>
</evidence>
<keyword evidence="3" id="KW-0808">Transferase</keyword>
<organism evidence="9 10">
    <name type="scientific">Heterodermia speciosa</name>
    <dbReference type="NCBI Taxonomy" id="116794"/>
    <lineage>
        <taxon>Eukaryota</taxon>
        <taxon>Fungi</taxon>
        <taxon>Dikarya</taxon>
        <taxon>Ascomycota</taxon>
        <taxon>Pezizomycotina</taxon>
        <taxon>Lecanoromycetes</taxon>
        <taxon>OSLEUM clade</taxon>
        <taxon>Lecanoromycetidae</taxon>
        <taxon>Caliciales</taxon>
        <taxon>Physciaceae</taxon>
        <taxon>Heterodermia</taxon>
    </lineage>
</organism>
<dbReference type="EMBL" id="CAJPDS010000052">
    <property type="protein sequence ID" value="CAF9929673.1"/>
    <property type="molecule type" value="Genomic_DNA"/>
</dbReference>
<dbReference type="GO" id="GO:0016757">
    <property type="term" value="F:glycosyltransferase activity"/>
    <property type="evidence" value="ECO:0007669"/>
    <property type="project" value="UniProtKB-KW"/>
</dbReference>
<comment type="caution">
    <text evidence="9">The sequence shown here is derived from an EMBL/GenBank/DDBJ whole genome shotgun (WGS) entry which is preliminary data.</text>
</comment>
<evidence type="ECO:0000313" key="10">
    <source>
        <dbReference type="Proteomes" id="UP000664521"/>
    </source>
</evidence>
<keyword evidence="10" id="KW-1185">Reference proteome</keyword>
<dbReference type="OrthoDB" id="4392727at2759"/>
<dbReference type="Gene3D" id="3.90.550.10">
    <property type="entry name" value="Spore Coat Polysaccharide Biosynthesis Protein SpsA, Chain A"/>
    <property type="match status" value="1"/>
</dbReference>
<dbReference type="InterPro" id="IPR029044">
    <property type="entry name" value="Nucleotide-diphossugar_trans"/>
</dbReference>
<evidence type="ECO:0000256" key="6">
    <source>
        <dbReference type="ARBA" id="ARBA00023136"/>
    </source>
</evidence>
<dbReference type="GO" id="GO:0016020">
    <property type="term" value="C:membrane"/>
    <property type="evidence" value="ECO:0007669"/>
    <property type="project" value="UniProtKB-SubCell"/>
</dbReference>
<dbReference type="AlphaFoldDB" id="A0A8H3FRT8"/>
<dbReference type="Pfam" id="PF13641">
    <property type="entry name" value="Glyco_tranf_2_3"/>
    <property type="match status" value="1"/>
</dbReference>
<keyword evidence="7" id="KW-0325">Glycoprotein</keyword>
<sequence length="361" mass="40541">MAFEVIIQNMIYALFTTLIMYRVLIGLLYCFLWPFYNQSPRNSLKSSSNPASHSTSIVCATVGNPSGLLQSIKSWLINNPDEIFVVTDDKSYRYISDVIESLPDSLRKTQVQLISCPRTNKRSQLCLGFNACKSAIILIADDDTVWSPTSLSAMTLPFKSSPTLGGVFPEVQIRPQTDSTSLTFWETLASIRLFGDAIDGRASVLLDGGVFCASGSTAAYRASILRDQTFQAKFQNEAWKKRQLNAGDDQSLTRWMDRCGWDVMVLPDDGAGILGYGGASRGQGCRVETHVRPDWKHLGQLLRWSRSDWLANLWSVGSERYAWRKHPFTAWTRVTWCLGSFTFLVEALYLYALYNTSVARN</sequence>
<comment type="subcellular location">
    <subcellularLocation>
        <location evidence="1">Membrane</location>
    </subcellularLocation>
</comment>
<evidence type="ECO:0000256" key="8">
    <source>
        <dbReference type="SAM" id="Phobius"/>
    </source>
</evidence>
<evidence type="ECO:0000256" key="7">
    <source>
        <dbReference type="ARBA" id="ARBA00023180"/>
    </source>
</evidence>
<protein>
    <recommendedName>
        <fullName evidence="11">Glycosyltransferase family 2 protein</fullName>
    </recommendedName>
</protein>